<keyword evidence="4" id="KW-1185">Reference proteome</keyword>
<dbReference type="InterPro" id="IPR007049">
    <property type="entry name" value="Carb-sel_porin_OprB"/>
</dbReference>
<evidence type="ECO:0000313" key="4">
    <source>
        <dbReference type="Proteomes" id="UP001430306"/>
    </source>
</evidence>
<dbReference type="EMBL" id="JAJKFW010000025">
    <property type="protein sequence ID" value="MCC9643627.1"/>
    <property type="molecule type" value="Genomic_DNA"/>
</dbReference>
<evidence type="ECO:0000256" key="2">
    <source>
        <dbReference type="RuleBase" id="RU363072"/>
    </source>
</evidence>
<name>A0ABS8NL00_9BACT</name>
<dbReference type="InterPro" id="IPR038673">
    <property type="entry name" value="OprB_sf"/>
</dbReference>
<reference evidence="3" key="1">
    <citation type="submission" date="2021-11" db="EMBL/GenBank/DDBJ databases">
        <title>Genome sequence.</title>
        <authorList>
            <person name="Sun Q."/>
        </authorList>
    </citation>
    <scope>NUCLEOTIDE SEQUENCE</scope>
    <source>
        <strain evidence="3">JC740</strain>
    </source>
</reference>
<accession>A0ABS8NL00</accession>
<organism evidence="3 4">
    <name type="scientific">Rhodopirellula halodulae</name>
    <dbReference type="NCBI Taxonomy" id="2894198"/>
    <lineage>
        <taxon>Bacteria</taxon>
        <taxon>Pseudomonadati</taxon>
        <taxon>Planctomycetota</taxon>
        <taxon>Planctomycetia</taxon>
        <taxon>Pirellulales</taxon>
        <taxon>Pirellulaceae</taxon>
        <taxon>Rhodopirellula</taxon>
    </lineage>
</organism>
<dbReference type="Gene3D" id="2.40.160.180">
    <property type="entry name" value="Carbohydrate-selective porin OprB"/>
    <property type="match status" value="1"/>
</dbReference>
<sequence>MTQFYFGTVSGGTEETGRYGGHGDYVANMDLGKLGVHEGLFLKLRAEHRFGRSIGESAGVILPPTLAADLPVAESEGLYLTNVLFTQFLSERFAVYAGKLDTLDGDTNAYASGRGITQFSNVAFIANPIVLRSVPYASLGCGFIVLGEEGEPAFNFLVMNPTDTADSDGFDELFSEGVVISAEARVGTNWLNTPGHQLLGASWSSRDYVSLGQDPRIILPNIPINRASDSWSVYWNMDQALWVDPCDASRHWGFFARAGIADDDTNPINYLLSAGLGGASPIRDGDTFGVGYYYSGTSDEIGPLLTGTLGPIGDSQGVEIFYRTQLTQSVSVTPDFQWIDQAREQVSDAYLVGLRMNIAF</sequence>
<dbReference type="Pfam" id="PF04966">
    <property type="entry name" value="OprB"/>
    <property type="match status" value="1"/>
</dbReference>
<evidence type="ECO:0000313" key="3">
    <source>
        <dbReference type="EMBL" id="MCC9643627.1"/>
    </source>
</evidence>
<protein>
    <submittedName>
        <fullName evidence="3">Carbohydrate porin</fullName>
    </submittedName>
</protein>
<proteinExistence type="inferred from homology"/>
<dbReference type="InterPro" id="IPR052932">
    <property type="entry name" value="OprB_Porin"/>
</dbReference>
<dbReference type="PANTHER" id="PTHR37944:SF1">
    <property type="entry name" value="PORIN B"/>
    <property type="match status" value="1"/>
</dbReference>
<dbReference type="Proteomes" id="UP001430306">
    <property type="component" value="Unassembled WGS sequence"/>
</dbReference>
<comment type="similarity">
    <text evidence="1 2">Belongs to the OprB family.</text>
</comment>
<comment type="caution">
    <text evidence="3">The sequence shown here is derived from an EMBL/GenBank/DDBJ whole genome shotgun (WGS) entry which is preliminary data.</text>
</comment>
<gene>
    <name evidence="3" type="ORF">LOC71_15180</name>
</gene>
<evidence type="ECO:0000256" key="1">
    <source>
        <dbReference type="ARBA" id="ARBA00008769"/>
    </source>
</evidence>
<dbReference type="PANTHER" id="PTHR37944">
    <property type="entry name" value="PORIN B"/>
    <property type="match status" value="1"/>
</dbReference>